<keyword evidence="2" id="KW-0472">Membrane</keyword>
<sequence>MQSPLDSQDRQQTRPTEGPGQDGPQRPGEEPGAERAGNAVVYRTRVTVLLAVAGVMATFLAGDGSGGRWFLGAAVVLLLAAVGTGVGALVALKRAGSGRAGYVFMSVIMLSCLYFALVSGVNLAMWPLTEGYRECVDTSLTISSASGCQESLYDSIMSRLGVG</sequence>
<reference evidence="3" key="1">
    <citation type="submission" date="2022-06" db="EMBL/GenBank/DDBJ databases">
        <title>Rothia sp. isolated from sandalwood seedling.</title>
        <authorList>
            <person name="Tuikhar N."/>
            <person name="Kirdat K."/>
            <person name="Thorat V."/>
            <person name="Swetha P."/>
            <person name="Padma S."/>
            <person name="Sundararaj R."/>
            <person name="Yadav A."/>
        </authorList>
    </citation>
    <scope>NUCLEOTIDE SEQUENCE</scope>
    <source>
        <strain evidence="3">AR01</strain>
    </source>
</reference>
<dbReference type="RefSeq" id="WP_254167117.1">
    <property type="nucleotide sequence ID" value="NZ_JANAFB010000025.1"/>
</dbReference>
<accession>A0A9X2HGS8</accession>
<organism evidence="3 4">
    <name type="scientific">Rothia santali</name>
    <dbReference type="NCBI Taxonomy" id="2949643"/>
    <lineage>
        <taxon>Bacteria</taxon>
        <taxon>Bacillati</taxon>
        <taxon>Actinomycetota</taxon>
        <taxon>Actinomycetes</taxon>
        <taxon>Micrococcales</taxon>
        <taxon>Micrococcaceae</taxon>
        <taxon>Rothia</taxon>
    </lineage>
</organism>
<name>A0A9X2HGS8_9MICC</name>
<keyword evidence="2" id="KW-0812">Transmembrane</keyword>
<evidence type="ECO:0000313" key="3">
    <source>
        <dbReference type="EMBL" id="MCP3426437.1"/>
    </source>
</evidence>
<proteinExistence type="predicted"/>
<evidence type="ECO:0000256" key="1">
    <source>
        <dbReference type="SAM" id="MobiDB-lite"/>
    </source>
</evidence>
<evidence type="ECO:0000313" key="4">
    <source>
        <dbReference type="Proteomes" id="UP001139502"/>
    </source>
</evidence>
<feature type="region of interest" description="Disordered" evidence="1">
    <location>
        <begin position="1"/>
        <end position="36"/>
    </location>
</feature>
<dbReference type="Proteomes" id="UP001139502">
    <property type="component" value="Unassembled WGS sequence"/>
</dbReference>
<gene>
    <name evidence="3" type="ORF">NBM05_10595</name>
</gene>
<evidence type="ECO:0000256" key="2">
    <source>
        <dbReference type="SAM" id="Phobius"/>
    </source>
</evidence>
<feature type="transmembrane region" description="Helical" evidence="2">
    <location>
        <begin position="68"/>
        <end position="90"/>
    </location>
</feature>
<protein>
    <submittedName>
        <fullName evidence="3">Uncharacterized protein</fullName>
    </submittedName>
</protein>
<dbReference type="AlphaFoldDB" id="A0A9X2HGS8"/>
<feature type="transmembrane region" description="Helical" evidence="2">
    <location>
        <begin position="44"/>
        <end position="62"/>
    </location>
</feature>
<comment type="caution">
    <text evidence="3">The sequence shown here is derived from an EMBL/GenBank/DDBJ whole genome shotgun (WGS) entry which is preliminary data.</text>
</comment>
<keyword evidence="4" id="KW-1185">Reference proteome</keyword>
<keyword evidence="2" id="KW-1133">Transmembrane helix</keyword>
<feature type="transmembrane region" description="Helical" evidence="2">
    <location>
        <begin position="102"/>
        <end position="124"/>
    </location>
</feature>
<dbReference type="EMBL" id="JANAFB010000025">
    <property type="protein sequence ID" value="MCP3426437.1"/>
    <property type="molecule type" value="Genomic_DNA"/>
</dbReference>